<dbReference type="Gene3D" id="3.40.50.150">
    <property type="entry name" value="Vaccinia Virus protein VP39"/>
    <property type="match status" value="1"/>
</dbReference>
<evidence type="ECO:0000313" key="6">
    <source>
        <dbReference type="Proteomes" id="UP000073492"/>
    </source>
</evidence>
<dbReference type="Pfam" id="PF13847">
    <property type="entry name" value="Methyltransf_31"/>
    <property type="match status" value="1"/>
</dbReference>
<reference evidence="5 6" key="1">
    <citation type="submission" date="2015-07" db="EMBL/GenBank/DDBJ databases">
        <title>Comparative genomics of the Sigatoka disease complex on banana suggests a link between parallel evolutionary changes in Pseudocercospora fijiensis and Pseudocercospora eumusae and increased virulence on the banana host.</title>
        <authorList>
            <person name="Chang T.-C."/>
            <person name="Salvucci A."/>
            <person name="Crous P.W."/>
            <person name="Stergiopoulos I."/>
        </authorList>
    </citation>
    <scope>NUCLEOTIDE SEQUENCE [LARGE SCALE GENOMIC DNA]</scope>
    <source>
        <strain evidence="5 6">CBS 116634</strain>
    </source>
</reference>
<keyword evidence="3" id="KW-0808">Transferase</keyword>
<dbReference type="InterPro" id="IPR051419">
    <property type="entry name" value="Lys/N-term_MeTrsfase_sf"/>
</dbReference>
<dbReference type="EMBL" id="LFZO01000129">
    <property type="protein sequence ID" value="KXT13102.1"/>
    <property type="molecule type" value="Genomic_DNA"/>
</dbReference>
<evidence type="ECO:0000256" key="2">
    <source>
        <dbReference type="ARBA" id="ARBA00022603"/>
    </source>
</evidence>
<dbReference type="EMBL" id="LFZO01000129">
    <property type="protein sequence ID" value="KXT13104.1"/>
    <property type="molecule type" value="Genomic_DNA"/>
</dbReference>
<dbReference type="PANTHER" id="PTHR12176">
    <property type="entry name" value="SAM-DEPENDENT METHYLTRANSFERASE SUPERFAMILY PROTEIN"/>
    <property type="match status" value="1"/>
</dbReference>
<protein>
    <recommendedName>
        <fullName evidence="4">Methyltransferase domain-containing protein</fullName>
    </recommendedName>
</protein>
<keyword evidence="2" id="KW-0489">Methyltransferase</keyword>
<dbReference type="PANTHER" id="PTHR12176:SF80">
    <property type="entry name" value="EEF1A LYSINE METHYLTRANSFERASE 4"/>
    <property type="match status" value="1"/>
</dbReference>
<evidence type="ECO:0000256" key="3">
    <source>
        <dbReference type="ARBA" id="ARBA00022679"/>
    </source>
</evidence>
<comment type="similarity">
    <text evidence="1">Belongs to the methyltransferase superfamily.</text>
</comment>
<comment type="caution">
    <text evidence="5">The sequence shown here is derived from an EMBL/GenBank/DDBJ whole genome shotgun (WGS) entry which is preliminary data.</text>
</comment>
<dbReference type="InterPro" id="IPR025714">
    <property type="entry name" value="Methyltranfer_dom"/>
</dbReference>
<dbReference type="EMBL" id="LFZO01000129">
    <property type="protein sequence ID" value="KXT13103.1"/>
    <property type="molecule type" value="Genomic_DNA"/>
</dbReference>
<dbReference type="AlphaFoldDB" id="A0A139IEJ4"/>
<sequence>MGADEEGKALATPEFWNTRYEKSDGSNPTHEWFRSFDALKPFFEKHLLTSKPADTNPRILHLGSGDSTIPFDLASLGYKNQLCVDFSQVVIDLMRSRSPADSGIEWKWADVRDMHDEISPGSIDVAFDKGTLDAMIHGSPWSPPEDVVENSGRYLGEVHRVLKDGGVFLYVTYRQPHFMKPLLNRDGKWEMEMEVLGGGESSFDYYGWVLRKGKT</sequence>
<feature type="domain" description="Methyltransferase" evidence="4">
    <location>
        <begin position="56"/>
        <end position="174"/>
    </location>
</feature>
<organism evidence="5 6">
    <name type="scientific">Pseudocercospora musae</name>
    <dbReference type="NCBI Taxonomy" id="113226"/>
    <lineage>
        <taxon>Eukaryota</taxon>
        <taxon>Fungi</taxon>
        <taxon>Dikarya</taxon>
        <taxon>Ascomycota</taxon>
        <taxon>Pezizomycotina</taxon>
        <taxon>Dothideomycetes</taxon>
        <taxon>Dothideomycetidae</taxon>
        <taxon>Mycosphaerellales</taxon>
        <taxon>Mycosphaerellaceae</taxon>
        <taxon>Pseudocercospora</taxon>
    </lineage>
</organism>
<evidence type="ECO:0000259" key="4">
    <source>
        <dbReference type="Pfam" id="PF13847"/>
    </source>
</evidence>
<dbReference type="GO" id="GO:0008168">
    <property type="term" value="F:methyltransferase activity"/>
    <property type="evidence" value="ECO:0007669"/>
    <property type="project" value="UniProtKB-KW"/>
</dbReference>
<dbReference type="CDD" id="cd02440">
    <property type="entry name" value="AdoMet_MTases"/>
    <property type="match status" value="1"/>
</dbReference>
<dbReference type="InterPro" id="IPR029063">
    <property type="entry name" value="SAM-dependent_MTases_sf"/>
</dbReference>
<proteinExistence type="inferred from homology"/>
<dbReference type="SUPFAM" id="SSF53335">
    <property type="entry name" value="S-adenosyl-L-methionine-dependent methyltransferases"/>
    <property type="match status" value="1"/>
</dbReference>
<keyword evidence="6" id="KW-1185">Reference proteome</keyword>
<evidence type="ECO:0000313" key="5">
    <source>
        <dbReference type="EMBL" id="KXT13104.1"/>
    </source>
</evidence>
<gene>
    <name evidence="5" type="ORF">AC579_2160</name>
</gene>
<dbReference type="Proteomes" id="UP000073492">
    <property type="component" value="Unassembled WGS sequence"/>
</dbReference>
<evidence type="ECO:0000256" key="1">
    <source>
        <dbReference type="ARBA" id="ARBA00008361"/>
    </source>
</evidence>
<dbReference type="GO" id="GO:0032259">
    <property type="term" value="P:methylation"/>
    <property type="evidence" value="ECO:0007669"/>
    <property type="project" value="UniProtKB-KW"/>
</dbReference>
<name>A0A139IEJ4_9PEZI</name>
<accession>A0A139IEJ4</accession>